<evidence type="ECO:0000313" key="2">
    <source>
        <dbReference type="EMBL" id="CAE6477109.1"/>
    </source>
</evidence>
<dbReference type="InterPro" id="IPR002035">
    <property type="entry name" value="VWF_A"/>
</dbReference>
<dbReference type="Gene3D" id="3.40.50.410">
    <property type="entry name" value="von Willebrand factor, type A domain"/>
    <property type="match status" value="1"/>
</dbReference>
<sequence>MLSKIKEKLRGDRTPELPTIDLAKENALAQLMYYDTQFLIDDSGSMAGSRWNEARDALMGLAKHALKHDQDGIEVFFLNDVGNGGSVRNEEEVRQLFYSVKPGGGTPTGLRLEQILTAYITKIEAAKTKSGGADPSQSGVKPLNLIVITDGEPSDDPESIIVAAARRLDAGQFSLTQVGIQFIQVGDDKSASKALKELDGNLHEGHNVRDIVDTRPFNGKKLTPEVLIAMLLGGINRRIDRIKKPGKE</sequence>
<protein>
    <recommendedName>
        <fullName evidence="1">VWFA domain-containing protein</fullName>
    </recommendedName>
</protein>
<dbReference type="PROSITE" id="PS50234">
    <property type="entry name" value="VWFA"/>
    <property type="match status" value="1"/>
</dbReference>
<evidence type="ECO:0000259" key="1">
    <source>
        <dbReference type="PROSITE" id="PS50234"/>
    </source>
</evidence>
<dbReference type="AlphaFoldDB" id="A0A8H3C8Y3"/>
<accession>A0A8H3C8Y3</accession>
<dbReference type="SUPFAM" id="SSF53300">
    <property type="entry name" value="vWA-like"/>
    <property type="match status" value="1"/>
</dbReference>
<proteinExistence type="predicted"/>
<dbReference type="InterPro" id="IPR036465">
    <property type="entry name" value="vWFA_dom_sf"/>
</dbReference>
<dbReference type="Pfam" id="PF00092">
    <property type="entry name" value="VWA"/>
    <property type="match status" value="1"/>
</dbReference>
<dbReference type="PANTHER" id="PTHR34706:SF1">
    <property type="entry name" value="VWFA DOMAIN-CONTAINING PROTEIN"/>
    <property type="match status" value="1"/>
</dbReference>
<feature type="domain" description="VWFA" evidence="1">
    <location>
        <begin position="35"/>
        <end position="231"/>
    </location>
</feature>
<comment type="caution">
    <text evidence="2">The sequence shown here is derived from an EMBL/GenBank/DDBJ whole genome shotgun (WGS) entry which is preliminary data.</text>
</comment>
<evidence type="ECO:0000313" key="3">
    <source>
        <dbReference type="Proteomes" id="UP000663853"/>
    </source>
</evidence>
<dbReference type="SMART" id="SM00327">
    <property type="entry name" value="VWA"/>
    <property type="match status" value="1"/>
</dbReference>
<name>A0A8H3C8Y3_9AGAM</name>
<dbReference type="EMBL" id="CAJMXA010002174">
    <property type="protein sequence ID" value="CAE6477109.1"/>
    <property type="molecule type" value="Genomic_DNA"/>
</dbReference>
<gene>
    <name evidence="2" type="ORF">RDB_LOCUS82342</name>
</gene>
<reference evidence="2" key="1">
    <citation type="submission" date="2021-01" db="EMBL/GenBank/DDBJ databases">
        <authorList>
            <person name="Kaushik A."/>
        </authorList>
    </citation>
    <scope>NUCLEOTIDE SEQUENCE</scope>
    <source>
        <strain evidence="2">AG6-10EEA</strain>
    </source>
</reference>
<organism evidence="2 3">
    <name type="scientific">Rhizoctonia solani</name>
    <dbReference type="NCBI Taxonomy" id="456999"/>
    <lineage>
        <taxon>Eukaryota</taxon>
        <taxon>Fungi</taxon>
        <taxon>Dikarya</taxon>
        <taxon>Basidiomycota</taxon>
        <taxon>Agaricomycotina</taxon>
        <taxon>Agaricomycetes</taxon>
        <taxon>Cantharellales</taxon>
        <taxon>Ceratobasidiaceae</taxon>
        <taxon>Rhizoctonia</taxon>
    </lineage>
</organism>
<dbReference type="Proteomes" id="UP000663853">
    <property type="component" value="Unassembled WGS sequence"/>
</dbReference>
<dbReference type="PANTHER" id="PTHR34706">
    <property type="entry name" value="SLR1338 PROTEIN"/>
    <property type="match status" value="1"/>
</dbReference>